<dbReference type="InterPro" id="IPR015943">
    <property type="entry name" value="WD40/YVTN_repeat-like_dom_sf"/>
</dbReference>
<dbReference type="SMART" id="SM00320">
    <property type="entry name" value="WD40"/>
    <property type="match status" value="5"/>
</dbReference>
<dbReference type="Gene3D" id="2.30.42.10">
    <property type="match status" value="1"/>
</dbReference>
<dbReference type="KEGG" id="knv:Pan216_38330"/>
<dbReference type="PROSITE" id="PS50082">
    <property type="entry name" value="WD_REPEATS_2"/>
    <property type="match status" value="1"/>
</dbReference>
<dbReference type="RefSeq" id="WP_145260064.1">
    <property type="nucleotide sequence ID" value="NZ_CP036279.1"/>
</dbReference>
<proteinExistence type="predicted"/>
<accession>A0A518B7K5</accession>
<dbReference type="SUPFAM" id="SSF50156">
    <property type="entry name" value="PDZ domain-like"/>
    <property type="match status" value="1"/>
</dbReference>
<keyword evidence="2" id="KW-0677">Repeat</keyword>
<dbReference type="SUPFAM" id="SSF50978">
    <property type="entry name" value="WD40 repeat-like"/>
    <property type="match status" value="1"/>
</dbReference>
<evidence type="ECO:0000256" key="1">
    <source>
        <dbReference type="ARBA" id="ARBA00022574"/>
    </source>
</evidence>
<feature type="domain" description="Peptidase C14 caspase" evidence="4">
    <location>
        <begin position="842"/>
        <end position="1076"/>
    </location>
</feature>
<dbReference type="Pfam" id="PF00656">
    <property type="entry name" value="Peptidase_C14"/>
    <property type="match status" value="1"/>
</dbReference>
<evidence type="ECO:0000259" key="4">
    <source>
        <dbReference type="Pfam" id="PF00656"/>
    </source>
</evidence>
<keyword evidence="6" id="KW-1185">Reference proteome</keyword>
<dbReference type="InterPro" id="IPR018247">
    <property type="entry name" value="EF_Hand_1_Ca_BS"/>
</dbReference>
<dbReference type="Pfam" id="PF00400">
    <property type="entry name" value="WD40"/>
    <property type="match status" value="3"/>
</dbReference>
<dbReference type="Gene3D" id="2.130.10.10">
    <property type="entry name" value="YVTN repeat-like/Quinoprotein amine dehydrogenase"/>
    <property type="match status" value="3"/>
</dbReference>
<feature type="repeat" description="WD" evidence="3">
    <location>
        <begin position="481"/>
        <end position="515"/>
    </location>
</feature>
<evidence type="ECO:0000313" key="5">
    <source>
        <dbReference type="EMBL" id="QDU62959.1"/>
    </source>
</evidence>
<evidence type="ECO:0000256" key="3">
    <source>
        <dbReference type="PROSITE-ProRule" id="PRU00221"/>
    </source>
</evidence>
<dbReference type="OrthoDB" id="248495at2"/>
<dbReference type="PROSITE" id="PS50294">
    <property type="entry name" value="WD_REPEATS_REGION"/>
    <property type="match status" value="1"/>
</dbReference>
<dbReference type="InterPro" id="IPR036034">
    <property type="entry name" value="PDZ_sf"/>
</dbReference>
<protein>
    <submittedName>
        <fullName evidence="5">WD domain, G-beta repeat</fullName>
    </submittedName>
</protein>
<evidence type="ECO:0000256" key="2">
    <source>
        <dbReference type="ARBA" id="ARBA00022737"/>
    </source>
</evidence>
<dbReference type="PANTHER" id="PTHR19848">
    <property type="entry name" value="WD40 REPEAT PROTEIN"/>
    <property type="match status" value="1"/>
</dbReference>
<dbReference type="GO" id="GO:0006508">
    <property type="term" value="P:proteolysis"/>
    <property type="evidence" value="ECO:0007669"/>
    <property type="project" value="InterPro"/>
</dbReference>
<organism evidence="5 6">
    <name type="scientific">Kolteria novifilia</name>
    <dbReference type="NCBI Taxonomy" id="2527975"/>
    <lineage>
        <taxon>Bacteria</taxon>
        <taxon>Pseudomonadati</taxon>
        <taxon>Planctomycetota</taxon>
        <taxon>Planctomycetia</taxon>
        <taxon>Kolteriales</taxon>
        <taxon>Kolteriaceae</taxon>
        <taxon>Kolteria</taxon>
    </lineage>
</organism>
<keyword evidence="1 3" id="KW-0853">WD repeat</keyword>
<sequence>MIAAVLLAVLWGAEPLDIPASVDPQLLVDAKGFTGASIQSIAFSPDARQLAVAGGKLVRIYDVASGRLLHTIRGYQEPAGYVIGKVNAVVFSPTGRFLITGVSDNSEYGSTRVFDLRDGGRLHKLLPGNLGCTTGIFLSNNGRYLTTNSCNGEYIFYAWDETKGDASIVARLHYTEIPTYPGQGWDLESAIDEELFFVQANLPPENGEPKFLAGVYQMSTGRPIGAPQELRRTGECLETALQRYQGNFAWTVKPEISDPRFIVMAGSIATPAGVDDYLVQLWDSQTMQLVASHEHRFYPVAVAYNARRHLVASADALSQIHVWDARTGRTIFSTSPQTLELYSVDWSRDQGALLYGTTPYPQDEFDFNHQGPLDKAFDLRLRRISQLRDPIAPPAFAGENQFSVSRPTPATPLSLYWRAPGSTSESLIVDGIRTGDVSTFLPLPPRVETPRGSIAVGTSSGRLYELEPSDDGGPWRIIRRCLGHEAEITKIALSPDQTMLATSSLDGSIRLWTLSGLRRGLGDVDFDTNGSKVTIVPPGSEAERLGFREDDVIVTFDGHPFYERIDALVDGNYTAGQAVDIQLARRDSDQPAPVGGQAGAWRRMNRRFTLQPAPDYDEPLLTIGLFHSGDWIVWAKSGHYDTSPGGEDQIGWHVNGKRWERATFHTVDQFRNLLYRPDVIDEILAVKNLPAAIARIKQKDAEQRKPRPSVALDSDLTKFETFENVEPPEVRILSPKDGEVVVANEALVEIEINTRSGLPMRKLEVRVNGKPPGRGFSTRGVARKGKRGVTVATQRVELDEGVNLISARAFNGRSWSSVDTVEIDQPAPVTPERKSGKKLYILAVGVSQYEDDGVNDLQFANRDAEKFSELLTANARGVYDEVTTFTLTDDDATGDQIKDHMDKIQKECSQAESDVTIILLLAGHGCFDQSDNWYFAPHDFKPDNMLRSGLSHAELTMWMNGIRATTLLVLDTCHAAGVLKRSGQPGMGVRGAHSAGASIWQGSPFLVIASCLPKEQSMELNSIRHGALTASFVESLQLCQPDVNKDGVLTIDELWLRVKDGVKKITGDRQHPQFHRPLHSVDIHMGRCR</sequence>
<gene>
    <name evidence="5" type="ORF">Pan216_38330</name>
</gene>
<dbReference type="InterPro" id="IPR011600">
    <property type="entry name" value="Pept_C14_caspase"/>
</dbReference>
<dbReference type="InterPro" id="IPR036322">
    <property type="entry name" value="WD40_repeat_dom_sf"/>
</dbReference>
<dbReference type="EMBL" id="CP036279">
    <property type="protein sequence ID" value="QDU62959.1"/>
    <property type="molecule type" value="Genomic_DNA"/>
</dbReference>
<dbReference type="GO" id="GO:0004197">
    <property type="term" value="F:cysteine-type endopeptidase activity"/>
    <property type="evidence" value="ECO:0007669"/>
    <property type="project" value="InterPro"/>
</dbReference>
<name>A0A518B7K5_9BACT</name>
<evidence type="ECO:0000313" key="6">
    <source>
        <dbReference type="Proteomes" id="UP000317093"/>
    </source>
</evidence>
<dbReference type="Proteomes" id="UP000317093">
    <property type="component" value="Chromosome"/>
</dbReference>
<reference evidence="5 6" key="1">
    <citation type="submission" date="2019-02" db="EMBL/GenBank/DDBJ databases">
        <title>Deep-cultivation of Planctomycetes and their phenomic and genomic characterization uncovers novel biology.</title>
        <authorList>
            <person name="Wiegand S."/>
            <person name="Jogler M."/>
            <person name="Boedeker C."/>
            <person name="Pinto D."/>
            <person name="Vollmers J."/>
            <person name="Rivas-Marin E."/>
            <person name="Kohn T."/>
            <person name="Peeters S.H."/>
            <person name="Heuer A."/>
            <person name="Rast P."/>
            <person name="Oberbeckmann S."/>
            <person name="Bunk B."/>
            <person name="Jeske O."/>
            <person name="Meyerdierks A."/>
            <person name="Storesund J.E."/>
            <person name="Kallscheuer N."/>
            <person name="Luecker S."/>
            <person name="Lage O.M."/>
            <person name="Pohl T."/>
            <person name="Merkel B.J."/>
            <person name="Hornburger P."/>
            <person name="Mueller R.-W."/>
            <person name="Bruemmer F."/>
            <person name="Labrenz M."/>
            <person name="Spormann A.M."/>
            <person name="Op den Camp H."/>
            <person name="Overmann J."/>
            <person name="Amann R."/>
            <person name="Jetten M.S.M."/>
            <person name="Mascher T."/>
            <person name="Medema M.H."/>
            <person name="Devos D.P."/>
            <person name="Kaster A.-K."/>
            <person name="Ovreas L."/>
            <person name="Rohde M."/>
            <person name="Galperin M.Y."/>
            <person name="Jogler C."/>
        </authorList>
    </citation>
    <scope>NUCLEOTIDE SEQUENCE [LARGE SCALE GENOMIC DNA]</scope>
    <source>
        <strain evidence="5 6">Pan216</strain>
    </source>
</reference>
<dbReference type="PROSITE" id="PS00018">
    <property type="entry name" value="EF_HAND_1"/>
    <property type="match status" value="1"/>
</dbReference>
<dbReference type="PANTHER" id="PTHR19848:SF8">
    <property type="entry name" value="F-BOX AND WD REPEAT DOMAIN CONTAINING 7"/>
    <property type="match status" value="1"/>
</dbReference>
<dbReference type="AlphaFoldDB" id="A0A518B7K5"/>
<dbReference type="InterPro" id="IPR001680">
    <property type="entry name" value="WD40_rpt"/>
</dbReference>
<dbReference type="Gene3D" id="3.40.50.1460">
    <property type="match status" value="1"/>
</dbReference>